<gene>
    <name evidence="2" type="ORF">MNOR_LOCUS22088</name>
</gene>
<dbReference type="PANTHER" id="PTHR16461">
    <property type="entry name" value="TOLL-INTERACTING PROTEIN"/>
    <property type="match status" value="1"/>
</dbReference>
<dbReference type="SMART" id="SM00239">
    <property type="entry name" value="C2"/>
    <property type="match status" value="1"/>
</dbReference>
<reference evidence="2 3" key="1">
    <citation type="submission" date="2024-05" db="EMBL/GenBank/DDBJ databases">
        <authorList>
            <person name="Wallberg A."/>
        </authorList>
    </citation>
    <scope>NUCLEOTIDE SEQUENCE [LARGE SCALE GENOMIC DNA]</scope>
</reference>
<evidence type="ECO:0000313" key="2">
    <source>
        <dbReference type="EMBL" id="CAL4120647.1"/>
    </source>
</evidence>
<dbReference type="GO" id="GO:0006511">
    <property type="term" value="P:ubiquitin-dependent protein catabolic process"/>
    <property type="evidence" value="ECO:0007669"/>
    <property type="project" value="TreeGrafter"/>
</dbReference>
<dbReference type="GO" id="GO:0005737">
    <property type="term" value="C:cytoplasm"/>
    <property type="evidence" value="ECO:0007669"/>
    <property type="project" value="TreeGrafter"/>
</dbReference>
<organism evidence="2 3">
    <name type="scientific">Meganyctiphanes norvegica</name>
    <name type="common">Northern krill</name>
    <name type="synonym">Thysanopoda norvegica</name>
    <dbReference type="NCBI Taxonomy" id="48144"/>
    <lineage>
        <taxon>Eukaryota</taxon>
        <taxon>Metazoa</taxon>
        <taxon>Ecdysozoa</taxon>
        <taxon>Arthropoda</taxon>
        <taxon>Crustacea</taxon>
        <taxon>Multicrustacea</taxon>
        <taxon>Malacostraca</taxon>
        <taxon>Eumalacostraca</taxon>
        <taxon>Eucarida</taxon>
        <taxon>Euphausiacea</taxon>
        <taxon>Euphausiidae</taxon>
        <taxon>Meganyctiphanes</taxon>
    </lineage>
</organism>
<accession>A0AAV2RAK5</accession>
<dbReference type="EMBL" id="CAXKWB010018294">
    <property type="protein sequence ID" value="CAL4120647.1"/>
    <property type="molecule type" value="Genomic_DNA"/>
</dbReference>
<dbReference type="SUPFAM" id="SSF49562">
    <property type="entry name" value="C2 domain (Calcium/lipid-binding domain, CaLB)"/>
    <property type="match status" value="1"/>
</dbReference>
<dbReference type="PANTHER" id="PTHR16461:SF5">
    <property type="entry name" value="TOLL-INTERACTING PROTEIN"/>
    <property type="match status" value="1"/>
</dbReference>
<feature type="non-terminal residue" evidence="2">
    <location>
        <position position="246"/>
    </location>
</feature>
<dbReference type="InterPro" id="IPR035892">
    <property type="entry name" value="C2_domain_sf"/>
</dbReference>
<dbReference type="Gene3D" id="2.60.40.150">
    <property type="entry name" value="C2 domain"/>
    <property type="match status" value="1"/>
</dbReference>
<name>A0AAV2RAK5_MEGNR</name>
<sequence length="246" mass="26983">MALSGVYIGADNRNGGKGVMLGTLPPDFLRVQPTAEQKQQAADQVAAMQIHNQLLHQARQPASVGRLQVSVMSAVLNKNYGMARMDPYVRMKIGHQVYETQTDVNGAKNPRWNKTFQVYQIPKGVSIHLEIFDERTLTEDELIAWVSVPIPEVVFQAETVDEWYSLSGKLGEGAEGTINVVISYTTGPAPMAGPVMMMPGVYQQTDGAHGFPGYTTHPVYPGPPPQQAPQVPPISEDDLKVVRIIF</sequence>
<proteinExistence type="predicted"/>
<evidence type="ECO:0000259" key="1">
    <source>
        <dbReference type="PROSITE" id="PS50004"/>
    </source>
</evidence>
<dbReference type="Pfam" id="PF00168">
    <property type="entry name" value="C2"/>
    <property type="match status" value="1"/>
</dbReference>
<dbReference type="GO" id="GO:0031624">
    <property type="term" value="F:ubiquitin conjugating enzyme binding"/>
    <property type="evidence" value="ECO:0007669"/>
    <property type="project" value="TreeGrafter"/>
</dbReference>
<dbReference type="GO" id="GO:0043130">
    <property type="term" value="F:ubiquitin binding"/>
    <property type="evidence" value="ECO:0007669"/>
    <property type="project" value="TreeGrafter"/>
</dbReference>
<keyword evidence="3" id="KW-1185">Reference proteome</keyword>
<dbReference type="AlphaFoldDB" id="A0AAV2RAK5"/>
<feature type="domain" description="C2" evidence="1">
    <location>
        <begin position="44"/>
        <end position="164"/>
    </location>
</feature>
<dbReference type="PROSITE" id="PS50004">
    <property type="entry name" value="C2"/>
    <property type="match status" value="1"/>
</dbReference>
<protein>
    <recommendedName>
        <fullName evidence="1">C2 domain-containing protein</fullName>
    </recommendedName>
</protein>
<comment type="caution">
    <text evidence="2">The sequence shown here is derived from an EMBL/GenBank/DDBJ whole genome shotgun (WGS) entry which is preliminary data.</text>
</comment>
<dbReference type="Proteomes" id="UP001497623">
    <property type="component" value="Unassembled WGS sequence"/>
</dbReference>
<evidence type="ECO:0000313" key="3">
    <source>
        <dbReference type="Proteomes" id="UP001497623"/>
    </source>
</evidence>
<dbReference type="InterPro" id="IPR000008">
    <property type="entry name" value="C2_dom"/>
</dbReference>